<keyword evidence="1" id="KW-0472">Membrane</keyword>
<comment type="caution">
    <text evidence="2">The sequence shown here is derived from an EMBL/GenBank/DDBJ whole genome shotgun (WGS) entry which is preliminary data.</text>
</comment>
<keyword evidence="1" id="KW-1133">Transmembrane helix</keyword>
<evidence type="ECO:0000313" key="3">
    <source>
        <dbReference type="Proteomes" id="UP000696485"/>
    </source>
</evidence>
<protein>
    <submittedName>
        <fullName evidence="2">Uncharacterized protein</fullName>
    </submittedName>
</protein>
<organism evidence="2 3">
    <name type="scientific">Podila minutissima</name>
    <dbReference type="NCBI Taxonomy" id="64525"/>
    <lineage>
        <taxon>Eukaryota</taxon>
        <taxon>Fungi</taxon>
        <taxon>Fungi incertae sedis</taxon>
        <taxon>Mucoromycota</taxon>
        <taxon>Mortierellomycotina</taxon>
        <taxon>Mortierellomycetes</taxon>
        <taxon>Mortierellales</taxon>
        <taxon>Mortierellaceae</taxon>
        <taxon>Podila</taxon>
    </lineage>
</organism>
<sequence>MYIVRGSKSRVKVVIPTQDSADSHKLTPNVISDVGMASRVDYDDEACLTPNLISTIHFLIPSKEMFHSVATFIFGTQNELVQSMQDSVNNSTLTTLPADELEKLVIMEFKMTGIEVVALLSVWARQSIAEVPHIVCVYTIASALITKPQSMDPDISRRSVNKGLNPTWTNITTTAQLSYLPRVSKNSVSFDIPKILNKSLAVTRHFASLGNNFIVDWEGSMLYVVFDIVEILKGHEILRWLFISVIGVMVACFVFWVATKFLVEARYRESLYMTASRELIGGRDGAKPRLHRFDPKTLEFEGQSRESCPHIVATSVKRCSGVSRSDSRWFPRSTYGNIV</sequence>
<feature type="transmembrane region" description="Helical" evidence="1">
    <location>
        <begin position="240"/>
        <end position="263"/>
    </location>
</feature>
<proteinExistence type="predicted"/>
<dbReference type="Proteomes" id="UP000696485">
    <property type="component" value="Unassembled WGS sequence"/>
</dbReference>
<gene>
    <name evidence="2" type="ORF">BG006_004643</name>
</gene>
<evidence type="ECO:0000313" key="2">
    <source>
        <dbReference type="EMBL" id="KAF9332469.1"/>
    </source>
</evidence>
<evidence type="ECO:0000256" key="1">
    <source>
        <dbReference type="SAM" id="Phobius"/>
    </source>
</evidence>
<name>A0A9P5SKT6_9FUNG</name>
<dbReference type="AlphaFoldDB" id="A0A9P5SKT6"/>
<dbReference type="EMBL" id="JAAAUY010000258">
    <property type="protein sequence ID" value="KAF9332469.1"/>
    <property type="molecule type" value="Genomic_DNA"/>
</dbReference>
<accession>A0A9P5SKT6</accession>
<reference evidence="2" key="1">
    <citation type="journal article" date="2020" name="Fungal Divers.">
        <title>Resolving the Mortierellaceae phylogeny through synthesis of multi-gene phylogenetics and phylogenomics.</title>
        <authorList>
            <person name="Vandepol N."/>
            <person name="Liber J."/>
            <person name="Desiro A."/>
            <person name="Na H."/>
            <person name="Kennedy M."/>
            <person name="Barry K."/>
            <person name="Grigoriev I.V."/>
            <person name="Miller A.N."/>
            <person name="O'Donnell K."/>
            <person name="Stajich J.E."/>
            <person name="Bonito G."/>
        </authorList>
    </citation>
    <scope>NUCLEOTIDE SEQUENCE</scope>
    <source>
        <strain evidence="2">NVP1</strain>
    </source>
</reference>
<keyword evidence="3" id="KW-1185">Reference proteome</keyword>
<keyword evidence="1" id="KW-0812">Transmembrane</keyword>